<dbReference type="EMBL" id="MU003500">
    <property type="protein sequence ID" value="KAF2473029.1"/>
    <property type="molecule type" value="Genomic_DNA"/>
</dbReference>
<accession>A0ACB6R123</accession>
<sequence length="1096" mass="118837">MYSHAVILLILSSLHSQIVESTSYPPNSASALESATSIFPHPGLSTMSYPSPSLFGTYYKCPSLVLPAILMYSLFLLPYDPNSFSLSFISVFHTSASLPPSFTLPQPNSFPEIVEPEEPTRSVAALTPCLPPPRHTSSMTTIPLLSSRYSLLRAHNFPTNIPISLDSISSTHNRRPWPMASCHQSATKGTSPANDKHLHDHKKTPGVVIAEYGIPRRTQPCFLEKHVRISGSSLRRVVNRFSILAELDQHANHTKWNFDFLQTPHTSARRRGKRGGKTSKPKFVRQQPYEAPKSERESIEELCKKMAGLCLDDKESSNTGATSRISTDACNGRRQNDFRRTFDEVRHHWIPQFRPNSNTAHPSMPTAPSKAVNNNRINLLLRPERCMTHTNSPPPSLNTPLESAEVRRKESRFFPLSAFLTSPEPTATRHSTSPRLNTSNPIRPSIPKKPLSLVAQTIAQKAAASAACRALTVHKKSIAGHISRPVSPSPLALNSTPFLPTYALSVAPAISSVTSPFTPLAITPPFTASPNLTTSPAVSTVPPETGSPSIISAPRILSPGPCGMPPALPPRPQPPNPPSPIQNCPLIQLPSIPASLASAPLVSPRIQWPETPASFPTTSPILTPTPTSSVYPTPPPPRRIPGLLPASLCLTKPAPEPIVSSAQDVAIPFPLPSEPSLPIELSDQIRKNLKEYLEMGHANPCWCTSHSGSQIQIKMQHIHPASRPTNGQEYEAKLPVPTSTPITSIKTSIKTSININTHPQAQTQPLADTPIPKSPALQATVTEHDASDLDSVTLISSPIDSDFLTPSHSPSAIDSDFEDLSRYEDSVSSSRSESGGEDEWMVVVPEKGYEKPHAMKSMPGGIPGKGDVGMPKESEQKDMEGVGGREQCDNPWCDMTMIVIDSSSTSLEDGDEAVKISFSPVELTVPNAAPGSATSSTCNVRGAPDSSSSPVPIPREAPAPSPTPTNTVQNKCTQCETCTCACTPSRGHGQHSENQEGFFAEKEEKSCLMAYSGVMSLRVEIELGQTELVSLDCCLTITRLASLFQFVSVIVQTGRALFDHEESGELSSKYSLGCFRTLQPRWHLKPTCFLYDLSPP</sequence>
<evidence type="ECO:0000313" key="1">
    <source>
        <dbReference type="EMBL" id="KAF2473029.1"/>
    </source>
</evidence>
<reference evidence="1" key="1">
    <citation type="journal article" date="2020" name="Stud. Mycol.">
        <title>101 Dothideomycetes genomes: a test case for predicting lifestyles and emergence of pathogens.</title>
        <authorList>
            <person name="Haridas S."/>
            <person name="Albert R."/>
            <person name="Binder M."/>
            <person name="Bloem J."/>
            <person name="Labutti K."/>
            <person name="Salamov A."/>
            <person name="Andreopoulos B."/>
            <person name="Baker S."/>
            <person name="Barry K."/>
            <person name="Bills G."/>
            <person name="Bluhm B."/>
            <person name="Cannon C."/>
            <person name="Castanera R."/>
            <person name="Culley D."/>
            <person name="Daum C."/>
            <person name="Ezra D."/>
            <person name="Gonzalez J."/>
            <person name="Henrissat B."/>
            <person name="Kuo A."/>
            <person name="Liang C."/>
            <person name="Lipzen A."/>
            <person name="Lutzoni F."/>
            <person name="Magnuson J."/>
            <person name="Mondo S."/>
            <person name="Nolan M."/>
            <person name="Ohm R."/>
            <person name="Pangilinan J."/>
            <person name="Park H.-J."/>
            <person name="Ramirez L."/>
            <person name="Alfaro M."/>
            <person name="Sun H."/>
            <person name="Tritt A."/>
            <person name="Yoshinaga Y."/>
            <person name="Zwiers L.-H."/>
            <person name="Turgeon B."/>
            <person name="Goodwin S."/>
            <person name="Spatafora J."/>
            <person name="Crous P."/>
            <person name="Grigoriev I."/>
        </authorList>
    </citation>
    <scope>NUCLEOTIDE SEQUENCE</scope>
    <source>
        <strain evidence="1">ATCC 200398</strain>
    </source>
</reference>
<name>A0ACB6R123_9PLEO</name>
<keyword evidence="2" id="KW-1185">Reference proteome</keyword>
<organism evidence="1 2">
    <name type="scientific">Lindgomyces ingoldianus</name>
    <dbReference type="NCBI Taxonomy" id="673940"/>
    <lineage>
        <taxon>Eukaryota</taxon>
        <taxon>Fungi</taxon>
        <taxon>Dikarya</taxon>
        <taxon>Ascomycota</taxon>
        <taxon>Pezizomycotina</taxon>
        <taxon>Dothideomycetes</taxon>
        <taxon>Pleosporomycetidae</taxon>
        <taxon>Pleosporales</taxon>
        <taxon>Lindgomycetaceae</taxon>
        <taxon>Lindgomyces</taxon>
    </lineage>
</organism>
<dbReference type="Proteomes" id="UP000799755">
    <property type="component" value="Unassembled WGS sequence"/>
</dbReference>
<proteinExistence type="predicted"/>
<evidence type="ECO:0000313" key="2">
    <source>
        <dbReference type="Proteomes" id="UP000799755"/>
    </source>
</evidence>
<gene>
    <name evidence="1" type="ORF">BDR25DRAFT_352507</name>
</gene>
<comment type="caution">
    <text evidence="1">The sequence shown here is derived from an EMBL/GenBank/DDBJ whole genome shotgun (WGS) entry which is preliminary data.</text>
</comment>
<protein>
    <submittedName>
        <fullName evidence="1">Uncharacterized protein</fullName>
    </submittedName>
</protein>